<proteinExistence type="predicted"/>
<dbReference type="Proteomes" id="UP001159363">
    <property type="component" value="Chromosome 5"/>
</dbReference>
<evidence type="ECO:0000256" key="1">
    <source>
        <dbReference type="SAM" id="MobiDB-lite"/>
    </source>
</evidence>
<sequence length="105" mass="11754">MRKEAPKESRRLNTLMYTLKKPNGKLIKVCKKLSLSTFGLGEWIVAQWASGNVEGKSYGMAPSKDTVRTARQKSSPPRKGQNPAGTNKLHSFLEPLPKLPSHYCR</sequence>
<accession>A0ABQ9H949</accession>
<reference evidence="2 3" key="1">
    <citation type="submission" date="2023-02" db="EMBL/GenBank/DDBJ databases">
        <title>LHISI_Scaffold_Assembly.</title>
        <authorList>
            <person name="Stuart O.P."/>
            <person name="Cleave R."/>
            <person name="Magrath M.J.L."/>
            <person name="Mikheyev A.S."/>
        </authorList>
    </citation>
    <scope>NUCLEOTIDE SEQUENCE [LARGE SCALE GENOMIC DNA]</scope>
    <source>
        <strain evidence="2">Daus_M_001</strain>
        <tissue evidence="2">Leg muscle</tissue>
    </source>
</reference>
<organism evidence="2 3">
    <name type="scientific">Dryococelus australis</name>
    <dbReference type="NCBI Taxonomy" id="614101"/>
    <lineage>
        <taxon>Eukaryota</taxon>
        <taxon>Metazoa</taxon>
        <taxon>Ecdysozoa</taxon>
        <taxon>Arthropoda</taxon>
        <taxon>Hexapoda</taxon>
        <taxon>Insecta</taxon>
        <taxon>Pterygota</taxon>
        <taxon>Neoptera</taxon>
        <taxon>Polyneoptera</taxon>
        <taxon>Phasmatodea</taxon>
        <taxon>Verophasmatodea</taxon>
        <taxon>Anareolatae</taxon>
        <taxon>Phasmatidae</taxon>
        <taxon>Eurycanthinae</taxon>
        <taxon>Dryococelus</taxon>
    </lineage>
</organism>
<gene>
    <name evidence="2" type="ORF">PR048_017083</name>
</gene>
<evidence type="ECO:0000313" key="2">
    <source>
        <dbReference type="EMBL" id="KAJ8880613.1"/>
    </source>
</evidence>
<name>A0ABQ9H949_9NEOP</name>
<keyword evidence="3" id="KW-1185">Reference proteome</keyword>
<comment type="caution">
    <text evidence="2">The sequence shown here is derived from an EMBL/GenBank/DDBJ whole genome shotgun (WGS) entry which is preliminary data.</text>
</comment>
<evidence type="ECO:0000313" key="3">
    <source>
        <dbReference type="Proteomes" id="UP001159363"/>
    </source>
</evidence>
<protein>
    <submittedName>
        <fullName evidence="2">Uncharacterized protein</fullName>
    </submittedName>
</protein>
<dbReference type="EMBL" id="JARBHB010000006">
    <property type="protein sequence ID" value="KAJ8880613.1"/>
    <property type="molecule type" value="Genomic_DNA"/>
</dbReference>
<feature type="region of interest" description="Disordered" evidence="1">
    <location>
        <begin position="57"/>
        <end position="105"/>
    </location>
</feature>